<name>A0A1E5WHG8_9POAL</name>
<keyword evidence="1" id="KW-1133">Transmembrane helix</keyword>
<proteinExistence type="predicted"/>
<sequence length="114" mass="13330">LQGEVVCEICGSGSAPHLIANCARCNAHEHWYSLSFFLPVHWLYCMRVLTFLIPHIWFCYRCQRNANRAPRSLFMQDNVVCEICGSGSRPRLIVNCARCNTYEHWYFFISLPRL</sequence>
<feature type="non-terminal residue" evidence="2">
    <location>
        <position position="1"/>
    </location>
</feature>
<evidence type="ECO:0000313" key="3">
    <source>
        <dbReference type="Proteomes" id="UP000095767"/>
    </source>
</evidence>
<evidence type="ECO:0000313" key="2">
    <source>
        <dbReference type="EMBL" id="OEL36823.1"/>
    </source>
</evidence>
<accession>A0A1E5WHG8</accession>
<dbReference type="OrthoDB" id="596021at2759"/>
<keyword evidence="1" id="KW-0472">Membrane</keyword>
<dbReference type="Proteomes" id="UP000095767">
    <property type="component" value="Unassembled WGS sequence"/>
</dbReference>
<feature type="transmembrane region" description="Helical" evidence="1">
    <location>
        <begin position="41"/>
        <end position="60"/>
    </location>
</feature>
<comment type="caution">
    <text evidence="2">The sequence shown here is derived from an EMBL/GenBank/DDBJ whole genome shotgun (WGS) entry which is preliminary data.</text>
</comment>
<keyword evidence="3" id="KW-1185">Reference proteome</keyword>
<keyword evidence="1" id="KW-0812">Transmembrane</keyword>
<organism evidence="2 3">
    <name type="scientific">Dichanthelium oligosanthes</name>
    <dbReference type="NCBI Taxonomy" id="888268"/>
    <lineage>
        <taxon>Eukaryota</taxon>
        <taxon>Viridiplantae</taxon>
        <taxon>Streptophyta</taxon>
        <taxon>Embryophyta</taxon>
        <taxon>Tracheophyta</taxon>
        <taxon>Spermatophyta</taxon>
        <taxon>Magnoliopsida</taxon>
        <taxon>Liliopsida</taxon>
        <taxon>Poales</taxon>
        <taxon>Poaceae</taxon>
        <taxon>PACMAD clade</taxon>
        <taxon>Panicoideae</taxon>
        <taxon>Panicodae</taxon>
        <taxon>Paniceae</taxon>
        <taxon>Dichantheliinae</taxon>
        <taxon>Dichanthelium</taxon>
    </lineage>
</organism>
<dbReference type="Gene3D" id="3.30.40.10">
    <property type="entry name" value="Zinc/RING finger domain, C3HC4 (zinc finger)"/>
    <property type="match status" value="1"/>
</dbReference>
<dbReference type="EMBL" id="LWDX02007763">
    <property type="protein sequence ID" value="OEL36823.1"/>
    <property type="molecule type" value="Genomic_DNA"/>
</dbReference>
<reference evidence="2 3" key="1">
    <citation type="submission" date="2016-09" db="EMBL/GenBank/DDBJ databases">
        <title>The draft genome of Dichanthelium oligosanthes: A C3 panicoid grass species.</title>
        <authorList>
            <person name="Studer A.J."/>
            <person name="Schnable J.C."/>
            <person name="Brutnell T.P."/>
        </authorList>
    </citation>
    <scope>NUCLEOTIDE SEQUENCE [LARGE SCALE GENOMIC DNA]</scope>
    <source>
        <strain evidence="3">cv. Kellogg 1175</strain>
        <tissue evidence="2">Leaf</tissue>
    </source>
</reference>
<dbReference type="InterPro" id="IPR013083">
    <property type="entry name" value="Znf_RING/FYVE/PHD"/>
</dbReference>
<protein>
    <submittedName>
        <fullName evidence="2">Uncharacterized protein</fullName>
    </submittedName>
</protein>
<dbReference type="AlphaFoldDB" id="A0A1E5WHG8"/>
<evidence type="ECO:0000256" key="1">
    <source>
        <dbReference type="SAM" id="Phobius"/>
    </source>
</evidence>
<gene>
    <name evidence="2" type="ORF">BAE44_0002159</name>
</gene>